<evidence type="ECO:0000256" key="6">
    <source>
        <dbReference type="ARBA" id="ARBA00022989"/>
    </source>
</evidence>
<accession>A0A8K0CZ51</accession>
<dbReference type="GO" id="GO:0005886">
    <property type="term" value="C:plasma membrane"/>
    <property type="evidence" value="ECO:0007669"/>
    <property type="project" value="UniProtKB-SubCell"/>
</dbReference>
<evidence type="ECO:0000313" key="12">
    <source>
        <dbReference type="Proteomes" id="UP000801492"/>
    </source>
</evidence>
<keyword evidence="9" id="KW-0807">Transducer</keyword>
<dbReference type="Proteomes" id="UP000801492">
    <property type="component" value="Unassembled WGS sequence"/>
</dbReference>
<gene>
    <name evidence="11" type="ORF">ILUMI_09887</name>
</gene>
<dbReference type="AlphaFoldDB" id="A0A8K0CZ51"/>
<feature type="transmembrane region" description="Helical" evidence="10">
    <location>
        <begin position="74"/>
        <end position="95"/>
    </location>
</feature>
<keyword evidence="8" id="KW-0675">Receptor</keyword>
<dbReference type="GO" id="GO:0005549">
    <property type="term" value="F:odorant binding"/>
    <property type="evidence" value="ECO:0007669"/>
    <property type="project" value="InterPro"/>
</dbReference>
<evidence type="ECO:0000256" key="8">
    <source>
        <dbReference type="ARBA" id="ARBA00023170"/>
    </source>
</evidence>
<keyword evidence="6 10" id="KW-1133">Transmembrane helix</keyword>
<evidence type="ECO:0000256" key="9">
    <source>
        <dbReference type="ARBA" id="ARBA00023224"/>
    </source>
</evidence>
<evidence type="ECO:0000256" key="2">
    <source>
        <dbReference type="ARBA" id="ARBA00022475"/>
    </source>
</evidence>
<dbReference type="EMBL" id="VTPC01005205">
    <property type="protein sequence ID" value="KAF2896289.1"/>
    <property type="molecule type" value="Genomic_DNA"/>
</dbReference>
<name>A0A8K0CZ51_IGNLU</name>
<comment type="subcellular location">
    <subcellularLocation>
        <location evidence="1">Cell membrane</location>
        <topology evidence="1">Multi-pass membrane protein</topology>
    </subcellularLocation>
</comment>
<dbReference type="PANTHER" id="PTHR21137">
    <property type="entry name" value="ODORANT RECEPTOR"/>
    <property type="match status" value="1"/>
</dbReference>
<dbReference type="Pfam" id="PF02949">
    <property type="entry name" value="7tm_6"/>
    <property type="match status" value="1"/>
</dbReference>
<keyword evidence="2" id="KW-1003">Cell membrane</keyword>
<sequence length="169" mass="19191">MPTAFTAIAAAILSTVFGFSALPLGIWNLEGYDLLYRIAVFTNCGNSLNDFLQYYNNISFYCSSENFQQQMQHGFIFIAILIQLCFYCIPANYIAREALAVADAIYFSDWYSQYYPFLKYPVCVMIQNAQHEITIKAGGLIDINAATVLNVSYNFYYAFSQRTRAVSDP</sequence>
<organism evidence="11 12">
    <name type="scientific">Ignelater luminosus</name>
    <name type="common">Cucubano</name>
    <name type="synonym">Pyrophorus luminosus</name>
    <dbReference type="NCBI Taxonomy" id="2038154"/>
    <lineage>
        <taxon>Eukaryota</taxon>
        <taxon>Metazoa</taxon>
        <taxon>Ecdysozoa</taxon>
        <taxon>Arthropoda</taxon>
        <taxon>Hexapoda</taxon>
        <taxon>Insecta</taxon>
        <taxon>Pterygota</taxon>
        <taxon>Neoptera</taxon>
        <taxon>Endopterygota</taxon>
        <taxon>Coleoptera</taxon>
        <taxon>Polyphaga</taxon>
        <taxon>Elateriformia</taxon>
        <taxon>Elateroidea</taxon>
        <taxon>Elateridae</taxon>
        <taxon>Agrypninae</taxon>
        <taxon>Pyrophorini</taxon>
        <taxon>Ignelater</taxon>
    </lineage>
</organism>
<evidence type="ECO:0000256" key="1">
    <source>
        <dbReference type="ARBA" id="ARBA00004651"/>
    </source>
</evidence>
<evidence type="ECO:0000256" key="10">
    <source>
        <dbReference type="SAM" id="Phobius"/>
    </source>
</evidence>
<dbReference type="GO" id="GO:0004984">
    <property type="term" value="F:olfactory receptor activity"/>
    <property type="evidence" value="ECO:0007669"/>
    <property type="project" value="InterPro"/>
</dbReference>
<evidence type="ECO:0000256" key="7">
    <source>
        <dbReference type="ARBA" id="ARBA00023136"/>
    </source>
</evidence>
<keyword evidence="4 10" id="KW-0812">Transmembrane</keyword>
<comment type="caution">
    <text evidence="11">The sequence shown here is derived from an EMBL/GenBank/DDBJ whole genome shotgun (WGS) entry which is preliminary data.</text>
</comment>
<dbReference type="OrthoDB" id="6696021at2759"/>
<keyword evidence="7 10" id="KW-0472">Membrane</keyword>
<keyword evidence="12" id="KW-1185">Reference proteome</keyword>
<protein>
    <submittedName>
        <fullName evidence="11">Uncharacterized protein</fullName>
    </submittedName>
</protein>
<proteinExistence type="predicted"/>
<dbReference type="PANTHER" id="PTHR21137:SF35">
    <property type="entry name" value="ODORANT RECEPTOR 19A-RELATED"/>
    <property type="match status" value="1"/>
</dbReference>
<reference evidence="11" key="1">
    <citation type="submission" date="2019-08" db="EMBL/GenBank/DDBJ databases">
        <title>The genome of the North American firefly Photinus pyralis.</title>
        <authorList>
            <consortium name="Photinus pyralis genome working group"/>
            <person name="Fallon T.R."/>
            <person name="Sander Lower S.E."/>
            <person name="Weng J.-K."/>
        </authorList>
    </citation>
    <scope>NUCLEOTIDE SEQUENCE</scope>
    <source>
        <strain evidence="11">TRF0915ILg1</strain>
        <tissue evidence="11">Whole body</tissue>
    </source>
</reference>
<keyword evidence="3" id="KW-0716">Sensory transduction</keyword>
<evidence type="ECO:0000313" key="11">
    <source>
        <dbReference type="EMBL" id="KAF2896289.1"/>
    </source>
</evidence>
<dbReference type="InterPro" id="IPR004117">
    <property type="entry name" value="7tm6_olfct_rcpt"/>
</dbReference>
<dbReference type="GO" id="GO:0007165">
    <property type="term" value="P:signal transduction"/>
    <property type="evidence" value="ECO:0007669"/>
    <property type="project" value="UniProtKB-KW"/>
</dbReference>
<evidence type="ECO:0000256" key="4">
    <source>
        <dbReference type="ARBA" id="ARBA00022692"/>
    </source>
</evidence>
<evidence type="ECO:0000256" key="5">
    <source>
        <dbReference type="ARBA" id="ARBA00022725"/>
    </source>
</evidence>
<keyword evidence="5" id="KW-0552">Olfaction</keyword>
<evidence type="ECO:0000256" key="3">
    <source>
        <dbReference type="ARBA" id="ARBA00022606"/>
    </source>
</evidence>